<dbReference type="Gene3D" id="2.30.29.30">
    <property type="entry name" value="Pleckstrin-homology domain (PH domain)/Phosphotyrosine-binding domain (PTB)"/>
    <property type="match status" value="1"/>
</dbReference>
<dbReference type="RefSeq" id="XP_022653767.1">
    <property type="nucleotide sequence ID" value="XM_022798032.1"/>
</dbReference>
<protein>
    <recommendedName>
        <fullName evidence="2">PID domain-containing protein</fullName>
    </recommendedName>
</protein>
<sequence length="262" mass="29251">MSSGWKNMSGILGKWKHKKLSEEWSTTPGAKEPVQEGVTFYLKYLGSTFVENAKGEASTAEAIKKVVALAKAGGKKLKRVAVCISPNGIQTREMPSEELHLDVTIYRISYCSADATYERVVAFIATNKNELMECHAFLCSKRRVAQAVALTISQAFNLAFELWKKSRQDAEKGNAVEDDKKENKTQDDNLPPLIDLSPVADVKPAQPWTTFEDQSHVDELFAQLGQESQCGQPLADIDRGTFQKQQQQNQLAYDAHHDLFNL</sequence>
<dbReference type="Proteomes" id="UP000594260">
    <property type="component" value="Unplaced"/>
</dbReference>
<dbReference type="SMART" id="SM00462">
    <property type="entry name" value="PTB"/>
    <property type="match status" value="1"/>
</dbReference>
<dbReference type="PANTHER" id="PTHR11232:SF74">
    <property type="entry name" value="PTB DOMAIN-CONTAINING ADAPTER PROTEIN CED-6-LIKE PROTEIN"/>
    <property type="match status" value="1"/>
</dbReference>
<dbReference type="OMA" id="NELMECH"/>
<name>A0A7M7JL02_VARDE</name>
<evidence type="ECO:0000256" key="1">
    <source>
        <dbReference type="SAM" id="MobiDB-lite"/>
    </source>
</evidence>
<feature type="compositionally biased region" description="Basic and acidic residues" evidence="1">
    <location>
        <begin position="171"/>
        <end position="187"/>
    </location>
</feature>
<dbReference type="SUPFAM" id="SSF50729">
    <property type="entry name" value="PH domain-like"/>
    <property type="match status" value="1"/>
</dbReference>
<keyword evidence="4" id="KW-1185">Reference proteome</keyword>
<dbReference type="PROSITE" id="PS01179">
    <property type="entry name" value="PID"/>
    <property type="match status" value="1"/>
</dbReference>
<dbReference type="Pfam" id="PF14719">
    <property type="entry name" value="PID_2"/>
    <property type="match status" value="1"/>
</dbReference>
<evidence type="ECO:0000313" key="3">
    <source>
        <dbReference type="EnsemblMetazoa" id="XP_022653767"/>
    </source>
</evidence>
<dbReference type="EnsemblMetazoa" id="XM_022798034">
    <property type="protein sequence ID" value="XP_022653769"/>
    <property type="gene ID" value="LOC111247299"/>
</dbReference>
<evidence type="ECO:0000259" key="2">
    <source>
        <dbReference type="PROSITE" id="PS01179"/>
    </source>
</evidence>
<proteinExistence type="predicted"/>
<accession>A0A7M7JL02</accession>
<dbReference type="InParanoid" id="A0A7M7JL02"/>
<feature type="region of interest" description="Disordered" evidence="1">
    <location>
        <begin position="171"/>
        <end position="195"/>
    </location>
</feature>
<dbReference type="KEGG" id="vde:111247299"/>
<dbReference type="EnsemblMetazoa" id="XM_022798032">
    <property type="protein sequence ID" value="XP_022653767"/>
    <property type="gene ID" value="LOC111247299"/>
</dbReference>
<dbReference type="OrthoDB" id="9999955at2759"/>
<dbReference type="GeneID" id="111247299"/>
<organism evidence="3 4">
    <name type="scientific">Varroa destructor</name>
    <name type="common">Honeybee mite</name>
    <dbReference type="NCBI Taxonomy" id="109461"/>
    <lineage>
        <taxon>Eukaryota</taxon>
        <taxon>Metazoa</taxon>
        <taxon>Ecdysozoa</taxon>
        <taxon>Arthropoda</taxon>
        <taxon>Chelicerata</taxon>
        <taxon>Arachnida</taxon>
        <taxon>Acari</taxon>
        <taxon>Parasitiformes</taxon>
        <taxon>Mesostigmata</taxon>
        <taxon>Gamasina</taxon>
        <taxon>Dermanyssoidea</taxon>
        <taxon>Varroidae</taxon>
        <taxon>Varroa</taxon>
    </lineage>
</organism>
<dbReference type="PANTHER" id="PTHR11232">
    <property type="entry name" value="PHOSPHOTYROSINE INTERACTION DOMAIN-CONTAINING FAMILY MEMBER"/>
    <property type="match status" value="1"/>
</dbReference>
<dbReference type="InterPro" id="IPR011993">
    <property type="entry name" value="PH-like_dom_sf"/>
</dbReference>
<dbReference type="InterPro" id="IPR051133">
    <property type="entry name" value="Adapter_Engulfment-Domain"/>
</dbReference>
<reference evidence="3" key="1">
    <citation type="submission" date="2021-01" db="UniProtKB">
        <authorList>
            <consortium name="EnsemblMetazoa"/>
        </authorList>
    </citation>
    <scope>IDENTIFICATION</scope>
</reference>
<dbReference type="InterPro" id="IPR006020">
    <property type="entry name" value="PTB/PI_dom"/>
</dbReference>
<dbReference type="AlphaFoldDB" id="A0A7M7JL02"/>
<dbReference type="CDD" id="cd13159">
    <property type="entry name" value="PTB_LDLRAP-mammal-like"/>
    <property type="match status" value="1"/>
</dbReference>
<dbReference type="RefSeq" id="XP_022653769.1">
    <property type="nucleotide sequence ID" value="XM_022798034.1"/>
</dbReference>
<feature type="domain" description="PID" evidence="2">
    <location>
        <begin position="37"/>
        <end position="172"/>
    </location>
</feature>
<evidence type="ECO:0000313" key="4">
    <source>
        <dbReference type="Proteomes" id="UP000594260"/>
    </source>
</evidence>